<organism evidence="10 11">
    <name type="scientific">Desulfoscipio gibsoniae DSM 7213</name>
    <dbReference type="NCBI Taxonomy" id="767817"/>
    <lineage>
        <taxon>Bacteria</taxon>
        <taxon>Bacillati</taxon>
        <taxon>Bacillota</taxon>
        <taxon>Clostridia</taxon>
        <taxon>Eubacteriales</taxon>
        <taxon>Desulfallaceae</taxon>
        <taxon>Desulfoscipio</taxon>
    </lineage>
</organism>
<gene>
    <name evidence="10" type="ORF">Desgi_2103</name>
</gene>
<keyword evidence="7" id="KW-1278">Translocase</keyword>
<dbReference type="HOGENOM" id="CLU_000604_92_0_9"/>
<dbReference type="RefSeq" id="WP_006521964.1">
    <property type="nucleotide sequence ID" value="NC_021184.1"/>
</dbReference>
<keyword evidence="6" id="KW-0067">ATP-binding</keyword>
<dbReference type="CDD" id="cd03216">
    <property type="entry name" value="ABC_Carb_Monos_I"/>
    <property type="match status" value="1"/>
</dbReference>
<dbReference type="InterPro" id="IPR027417">
    <property type="entry name" value="P-loop_NTPase"/>
</dbReference>
<protein>
    <submittedName>
        <fullName evidence="10">ATPase component of uncharacterized ABC-type transporter</fullName>
    </submittedName>
</protein>
<dbReference type="InterPro" id="IPR050107">
    <property type="entry name" value="ABC_carbohydrate_import_ATPase"/>
</dbReference>
<dbReference type="InterPro" id="IPR003439">
    <property type="entry name" value="ABC_transporter-like_ATP-bd"/>
</dbReference>
<dbReference type="PANTHER" id="PTHR43790:SF9">
    <property type="entry name" value="GALACTOFURANOSE TRANSPORTER ATP-BINDING PROTEIN YTFR"/>
    <property type="match status" value="1"/>
</dbReference>
<dbReference type="OrthoDB" id="9771863at2"/>
<dbReference type="Proteomes" id="UP000013520">
    <property type="component" value="Chromosome"/>
</dbReference>
<evidence type="ECO:0000256" key="1">
    <source>
        <dbReference type="ARBA" id="ARBA00004202"/>
    </source>
</evidence>
<dbReference type="InterPro" id="IPR017871">
    <property type="entry name" value="ABC_transporter-like_CS"/>
</dbReference>
<dbReference type="AlphaFoldDB" id="R4KIU5"/>
<keyword evidence="11" id="KW-1185">Reference proteome</keyword>
<comment type="subcellular location">
    <subcellularLocation>
        <location evidence="1">Cell membrane</location>
        <topology evidence="1">Peripheral membrane protein</topology>
    </subcellularLocation>
</comment>
<evidence type="ECO:0000256" key="5">
    <source>
        <dbReference type="ARBA" id="ARBA00022741"/>
    </source>
</evidence>
<evidence type="ECO:0000313" key="10">
    <source>
        <dbReference type="EMBL" id="AGL01537.1"/>
    </source>
</evidence>
<dbReference type="STRING" id="767817.Desgi_2103"/>
<keyword evidence="8" id="KW-0472">Membrane</keyword>
<dbReference type="SMART" id="SM00382">
    <property type="entry name" value="AAA"/>
    <property type="match status" value="1"/>
</dbReference>
<dbReference type="eggNOG" id="COG3845">
    <property type="taxonomic scope" value="Bacteria"/>
</dbReference>
<dbReference type="SUPFAM" id="SSF52540">
    <property type="entry name" value="P-loop containing nucleoside triphosphate hydrolases"/>
    <property type="match status" value="2"/>
</dbReference>
<dbReference type="FunFam" id="3.40.50.300:FF:000127">
    <property type="entry name" value="Ribose import ATP-binding protein RbsA"/>
    <property type="match status" value="1"/>
</dbReference>
<dbReference type="GO" id="GO:0016887">
    <property type="term" value="F:ATP hydrolysis activity"/>
    <property type="evidence" value="ECO:0007669"/>
    <property type="project" value="InterPro"/>
</dbReference>
<evidence type="ECO:0000256" key="6">
    <source>
        <dbReference type="ARBA" id="ARBA00022840"/>
    </source>
</evidence>
<evidence type="ECO:0000256" key="7">
    <source>
        <dbReference type="ARBA" id="ARBA00022967"/>
    </source>
</evidence>
<dbReference type="InterPro" id="IPR003593">
    <property type="entry name" value="AAA+_ATPase"/>
</dbReference>
<evidence type="ECO:0000256" key="3">
    <source>
        <dbReference type="ARBA" id="ARBA00022475"/>
    </source>
</evidence>
<keyword evidence="4" id="KW-0677">Repeat</keyword>
<dbReference type="Gene3D" id="3.40.50.300">
    <property type="entry name" value="P-loop containing nucleotide triphosphate hydrolases"/>
    <property type="match status" value="2"/>
</dbReference>
<evidence type="ECO:0000256" key="8">
    <source>
        <dbReference type="ARBA" id="ARBA00023136"/>
    </source>
</evidence>
<dbReference type="PROSITE" id="PS50893">
    <property type="entry name" value="ABC_TRANSPORTER_2"/>
    <property type="match status" value="2"/>
</dbReference>
<dbReference type="GO" id="GO:0005886">
    <property type="term" value="C:plasma membrane"/>
    <property type="evidence" value="ECO:0007669"/>
    <property type="project" value="UniProtKB-SubCell"/>
</dbReference>
<dbReference type="GO" id="GO:0005524">
    <property type="term" value="F:ATP binding"/>
    <property type="evidence" value="ECO:0007669"/>
    <property type="project" value="UniProtKB-KW"/>
</dbReference>
<feature type="domain" description="ABC transporter" evidence="9">
    <location>
        <begin position="7"/>
        <end position="241"/>
    </location>
</feature>
<keyword evidence="3" id="KW-1003">Cell membrane</keyword>
<proteinExistence type="predicted"/>
<sequence>MTEPYLVELKNITKRFPGVVANDKVNFNVRQGEIHVLLGENGSGKSTLMSILCGLYRPDEGEIMIRGTKMAFRSPRQAISAGVGMVHQHFKLIESFSVAENVILGNENTPRVLNIQQIENNLAQLSQRYGLQINPSTMVWQLSVGEKQRVEIVKMLHRGSQVLILDEPTAVLTPQESSQLFRNLREMAGTGRGIVVITHKMHEVMEIADRVTVLRRGRSVATLDKQQINQRDLAWLMVGHDVVRQTKKKNPPGDKNILELQNVHCLNDLGLPGLTDVSFTVHSGEIFGIAGIAGNGQRELAEIIARLRPVSDGSIFINDQAITDCSPRQAIDHGVALVPEDRLGTGLVPNLDAEDNLILKSYRKGQLRRGPFMNRAVVREKVIELVNRFEIKLSALDAPVKLLSGGNLQRLLLAREITSEPQLLIAVYPVRGLDIKATEAVHNLLLEQRGKGLAVLLISEDLEEIFKLSDRIGVLCDGRITGIMPTDMTDVEEIGLLMMGAQNQGEAAT</sequence>
<evidence type="ECO:0000256" key="2">
    <source>
        <dbReference type="ARBA" id="ARBA00022448"/>
    </source>
</evidence>
<evidence type="ECO:0000256" key="4">
    <source>
        <dbReference type="ARBA" id="ARBA00022737"/>
    </source>
</evidence>
<feature type="domain" description="ABC transporter" evidence="9">
    <location>
        <begin position="258"/>
        <end position="502"/>
    </location>
</feature>
<keyword evidence="2" id="KW-0813">Transport</keyword>
<reference evidence="10 11" key="1">
    <citation type="submission" date="2012-01" db="EMBL/GenBank/DDBJ databases">
        <title>Complete sequence of Desulfotomaculum gibsoniae DSM 7213.</title>
        <authorList>
            <consortium name="US DOE Joint Genome Institute"/>
            <person name="Lucas S."/>
            <person name="Han J."/>
            <person name="Lapidus A."/>
            <person name="Cheng J.-F."/>
            <person name="Goodwin L."/>
            <person name="Pitluck S."/>
            <person name="Peters L."/>
            <person name="Ovchinnikova G."/>
            <person name="Teshima H."/>
            <person name="Detter J.C."/>
            <person name="Han C."/>
            <person name="Tapia R."/>
            <person name="Land M."/>
            <person name="Hauser L."/>
            <person name="Kyrpides N."/>
            <person name="Ivanova N."/>
            <person name="Pagani I."/>
            <person name="Parshina S."/>
            <person name="Plugge C."/>
            <person name="Muyzer G."/>
            <person name="Kuever J."/>
            <person name="Ivanova A."/>
            <person name="Nazina T."/>
            <person name="Klenk H.-P."/>
            <person name="Brambilla E."/>
            <person name="Spring S."/>
            <person name="Stams A.F."/>
            <person name="Woyke T."/>
        </authorList>
    </citation>
    <scope>NUCLEOTIDE SEQUENCE [LARGE SCALE GENOMIC DNA]</scope>
    <source>
        <strain evidence="10 11">DSM 7213</strain>
    </source>
</reference>
<keyword evidence="5" id="KW-0547">Nucleotide-binding</keyword>
<evidence type="ECO:0000259" key="9">
    <source>
        <dbReference type="PROSITE" id="PS50893"/>
    </source>
</evidence>
<name>R4KIU5_9FIRM</name>
<dbReference type="CDD" id="cd03215">
    <property type="entry name" value="ABC_Carb_Monos_II"/>
    <property type="match status" value="1"/>
</dbReference>
<dbReference type="EMBL" id="CP003273">
    <property type="protein sequence ID" value="AGL01537.1"/>
    <property type="molecule type" value="Genomic_DNA"/>
</dbReference>
<dbReference type="PROSITE" id="PS00211">
    <property type="entry name" value="ABC_TRANSPORTER_1"/>
    <property type="match status" value="2"/>
</dbReference>
<dbReference type="KEGG" id="dgi:Desgi_2103"/>
<dbReference type="Pfam" id="PF00005">
    <property type="entry name" value="ABC_tran"/>
    <property type="match status" value="2"/>
</dbReference>
<accession>R4KIU5</accession>
<dbReference type="PANTHER" id="PTHR43790">
    <property type="entry name" value="CARBOHYDRATE TRANSPORT ATP-BINDING PROTEIN MG119-RELATED"/>
    <property type="match status" value="1"/>
</dbReference>
<evidence type="ECO:0000313" key="11">
    <source>
        <dbReference type="Proteomes" id="UP000013520"/>
    </source>
</evidence>